<evidence type="ECO:0000256" key="2">
    <source>
        <dbReference type="ARBA" id="ARBA00022617"/>
    </source>
</evidence>
<evidence type="ECO:0000256" key="4">
    <source>
        <dbReference type="ARBA" id="ARBA00023002"/>
    </source>
</evidence>
<dbReference type="InterPro" id="IPR002401">
    <property type="entry name" value="Cyt_P450_E_grp-I"/>
</dbReference>
<comment type="similarity">
    <text evidence="1 8">Belongs to the cytochrome P450 family.</text>
</comment>
<gene>
    <name evidence="9" type="ORF">BCR43DRAFT_486043</name>
</gene>
<dbReference type="OrthoDB" id="1470350at2759"/>
<dbReference type="PANTHER" id="PTHR24291">
    <property type="entry name" value="CYTOCHROME P450 FAMILY 4"/>
    <property type="match status" value="1"/>
</dbReference>
<evidence type="ECO:0000256" key="3">
    <source>
        <dbReference type="ARBA" id="ARBA00022723"/>
    </source>
</evidence>
<evidence type="ECO:0000313" key="9">
    <source>
        <dbReference type="EMBL" id="ORZ00917.1"/>
    </source>
</evidence>
<keyword evidence="6 8" id="KW-0503">Monooxygenase</keyword>
<dbReference type="Gene3D" id="1.10.630.10">
    <property type="entry name" value="Cytochrome P450"/>
    <property type="match status" value="1"/>
</dbReference>
<dbReference type="GO" id="GO:0016705">
    <property type="term" value="F:oxidoreductase activity, acting on paired donors, with incorporation or reduction of molecular oxygen"/>
    <property type="evidence" value="ECO:0007669"/>
    <property type="project" value="InterPro"/>
</dbReference>
<dbReference type="GO" id="GO:0004497">
    <property type="term" value="F:monooxygenase activity"/>
    <property type="evidence" value="ECO:0007669"/>
    <property type="project" value="UniProtKB-KW"/>
</dbReference>
<protein>
    <submittedName>
        <fullName evidence="9">Cytochrome P450</fullName>
    </submittedName>
</protein>
<dbReference type="Pfam" id="PF00067">
    <property type="entry name" value="p450"/>
    <property type="match status" value="1"/>
</dbReference>
<dbReference type="InterPro" id="IPR001128">
    <property type="entry name" value="Cyt_P450"/>
</dbReference>
<dbReference type="PRINTS" id="PR00463">
    <property type="entry name" value="EP450I"/>
</dbReference>
<evidence type="ECO:0000256" key="1">
    <source>
        <dbReference type="ARBA" id="ARBA00010617"/>
    </source>
</evidence>
<evidence type="ECO:0000256" key="7">
    <source>
        <dbReference type="PIRSR" id="PIRSR602401-1"/>
    </source>
</evidence>
<dbReference type="PANTHER" id="PTHR24291:SF50">
    <property type="entry name" value="BIFUNCTIONAL ALBAFLAVENONE MONOOXYGENASE_TERPENE SYNTHASE"/>
    <property type="match status" value="1"/>
</dbReference>
<keyword evidence="5 7" id="KW-0408">Iron</keyword>
<dbReference type="OMA" id="YGPSIAM"/>
<evidence type="ECO:0000256" key="6">
    <source>
        <dbReference type="ARBA" id="ARBA00023033"/>
    </source>
</evidence>
<dbReference type="PROSITE" id="PS00086">
    <property type="entry name" value="CYTOCHROME_P450"/>
    <property type="match status" value="1"/>
</dbReference>
<comment type="cofactor">
    <cofactor evidence="7">
        <name>heme</name>
        <dbReference type="ChEBI" id="CHEBI:30413"/>
    </cofactor>
</comment>
<feature type="binding site" description="axial binding residue" evidence="7">
    <location>
        <position position="472"/>
    </location>
    <ligand>
        <name>heme</name>
        <dbReference type="ChEBI" id="CHEBI:30413"/>
    </ligand>
    <ligandPart>
        <name>Fe</name>
        <dbReference type="ChEBI" id="CHEBI:18248"/>
    </ligandPart>
</feature>
<keyword evidence="4 8" id="KW-0560">Oxidoreductase</keyword>
<sequence length="524" mass="60048">MDPVLQYYQEYLLPLLAKSQYLIKKHKATSIGAAVALTALFYIRRSFTKPPRHLQHLPHPRSFAYLKDVLTKESYNIIAERHTMPAAAKSVSGIISTREFLGWVVAITKPEAAKKMLMKTDLFPKLDTGDHLKDTILGRYLGPSNILTSNGHDWKKHRKIANPAFHRSMPVDLFGKQTHKLFRVMDGMDSQAVDVLDLTERFTLDIIGMAGFDFDFGAINGDSDWVRKYNSFSKDLFNPTFLAFPWIDRHFQWLFTHRKQVHKDLSDFLDMMDAMIDAKRLAIAQGKKNPALKDNEKDLLSLMIESEDESGGLTKEELKADLCIFFLAGHDTTSNALAFAIYHLAKYPHIQQKAREEALRILGDGPSEVLPTLEQTKELTYINQVIKETLRITPPVPMTMFRKTTDRVELGGTVLPKDTSVRLHMWEIQHDPETWSSPEIFDPERFAPGGEVERVASEGLAWLPFSSGSRVCIGQNFSMAEQRVFLSLILRKYEWFLPNDYELRTNNRGVLKPLNLNVSFKRRY</sequence>
<dbReference type="Proteomes" id="UP000242180">
    <property type="component" value="Unassembled WGS sequence"/>
</dbReference>
<dbReference type="InterPro" id="IPR050196">
    <property type="entry name" value="Cytochrome_P450_Monoox"/>
</dbReference>
<organism evidence="9 10">
    <name type="scientific">Syncephalastrum racemosum</name>
    <name type="common">Filamentous fungus</name>
    <dbReference type="NCBI Taxonomy" id="13706"/>
    <lineage>
        <taxon>Eukaryota</taxon>
        <taxon>Fungi</taxon>
        <taxon>Fungi incertae sedis</taxon>
        <taxon>Mucoromycota</taxon>
        <taxon>Mucoromycotina</taxon>
        <taxon>Mucoromycetes</taxon>
        <taxon>Mucorales</taxon>
        <taxon>Syncephalastraceae</taxon>
        <taxon>Syncephalastrum</taxon>
    </lineage>
</organism>
<evidence type="ECO:0000256" key="8">
    <source>
        <dbReference type="RuleBase" id="RU000461"/>
    </source>
</evidence>
<keyword evidence="10" id="KW-1185">Reference proteome</keyword>
<proteinExistence type="inferred from homology"/>
<dbReference type="GO" id="GO:0005506">
    <property type="term" value="F:iron ion binding"/>
    <property type="evidence" value="ECO:0007669"/>
    <property type="project" value="InterPro"/>
</dbReference>
<dbReference type="InParanoid" id="A0A1X2HNI6"/>
<name>A0A1X2HNI6_SYNRA</name>
<keyword evidence="3 7" id="KW-0479">Metal-binding</keyword>
<dbReference type="GO" id="GO:0020037">
    <property type="term" value="F:heme binding"/>
    <property type="evidence" value="ECO:0007669"/>
    <property type="project" value="InterPro"/>
</dbReference>
<dbReference type="InterPro" id="IPR036396">
    <property type="entry name" value="Cyt_P450_sf"/>
</dbReference>
<dbReference type="PRINTS" id="PR00385">
    <property type="entry name" value="P450"/>
</dbReference>
<reference evidence="9 10" key="1">
    <citation type="submission" date="2016-07" db="EMBL/GenBank/DDBJ databases">
        <title>Pervasive Adenine N6-methylation of Active Genes in Fungi.</title>
        <authorList>
            <consortium name="DOE Joint Genome Institute"/>
            <person name="Mondo S.J."/>
            <person name="Dannebaum R.O."/>
            <person name="Kuo R.C."/>
            <person name="Labutti K."/>
            <person name="Haridas S."/>
            <person name="Kuo A."/>
            <person name="Salamov A."/>
            <person name="Ahrendt S.R."/>
            <person name="Lipzen A."/>
            <person name="Sullivan W."/>
            <person name="Andreopoulos W.B."/>
            <person name="Clum A."/>
            <person name="Lindquist E."/>
            <person name="Daum C."/>
            <person name="Ramamoorthy G.K."/>
            <person name="Gryganskyi A."/>
            <person name="Culley D."/>
            <person name="Magnuson J.K."/>
            <person name="James T.Y."/>
            <person name="O'Malley M.A."/>
            <person name="Stajich J.E."/>
            <person name="Spatafora J.W."/>
            <person name="Visel A."/>
            <person name="Grigoriev I.V."/>
        </authorList>
    </citation>
    <scope>NUCLEOTIDE SEQUENCE [LARGE SCALE GENOMIC DNA]</scope>
    <source>
        <strain evidence="9 10">NRRL 2496</strain>
    </source>
</reference>
<dbReference type="STRING" id="13706.A0A1X2HNI6"/>
<evidence type="ECO:0000313" key="10">
    <source>
        <dbReference type="Proteomes" id="UP000242180"/>
    </source>
</evidence>
<dbReference type="EMBL" id="MCGN01000002">
    <property type="protein sequence ID" value="ORZ00917.1"/>
    <property type="molecule type" value="Genomic_DNA"/>
</dbReference>
<dbReference type="SUPFAM" id="SSF48264">
    <property type="entry name" value="Cytochrome P450"/>
    <property type="match status" value="1"/>
</dbReference>
<dbReference type="InterPro" id="IPR017972">
    <property type="entry name" value="Cyt_P450_CS"/>
</dbReference>
<comment type="caution">
    <text evidence="9">The sequence shown here is derived from an EMBL/GenBank/DDBJ whole genome shotgun (WGS) entry which is preliminary data.</text>
</comment>
<evidence type="ECO:0000256" key="5">
    <source>
        <dbReference type="ARBA" id="ARBA00023004"/>
    </source>
</evidence>
<accession>A0A1X2HNI6</accession>
<dbReference type="AlphaFoldDB" id="A0A1X2HNI6"/>
<keyword evidence="2 7" id="KW-0349">Heme</keyword>